<organism evidence="10 12">
    <name type="scientific">Staphylococcus capitis</name>
    <dbReference type="NCBI Taxonomy" id="29388"/>
    <lineage>
        <taxon>Bacteria</taxon>
        <taxon>Bacillati</taxon>
        <taxon>Bacillota</taxon>
        <taxon>Bacilli</taxon>
        <taxon>Bacillales</taxon>
        <taxon>Staphylococcaceae</taxon>
        <taxon>Staphylococcus</taxon>
    </lineage>
</organism>
<evidence type="ECO:0000313" key="11">
    <source>
        <dbReference type="Proteomes" id="UP000538955"/>
    </source>
</evidence>
<dbReference type="Pfam" id="PF07690">
    <property type="entry name" value="MFS_1"/>
    <property type="match status" value="1"/>
</dbReference>
<evidence type="ECO:0000256" key="2">
    <source>
        <dbReference type="ARBA" id="ARBA00022448"/>
    </source>
</evidence>
<gene>
    <name evidence="10" type="ORF">HHM13_11650</name>
    <name evidence="9" type="ORF">HHM24_11730</name>
</gene>
<comment type="caution">
    <text evidence="10">The sequence shown here is derived from an EMBL/GenBank/DDBJ whole genome shotgun (WGS) entry which is preliminary data.</text>
</comment>
<keyword evidence="6 7" id="KW-0472">Membrane</keyword>
<accession>A0A7X9WHW3</accession>
<evidence type="ECO:0000313" key="9">
    <source>
        <dbReference type="EMBL" id="NMK55383.1"/>
    </source>
</evidence>
<keyword evidence="4 7" id="KW-0812">Transmembrane</keyword>
<dbReference type="SUPFAM" id="SSF103473">
    <property type="entry name" value="MFS general substrate transporter"/>
    <property type="match status" value="1"/>
</dbReference>
<dbReference type="EMBL" id="JABBMI010000091">
    <property type="protein sequence ID" value="NMK55383.1"/>
    <property type="molecule type" value="Genomic_DNA"/>
</dbReference>
<evidence type="ECO:0000256" key="4">
    <source>
        <dbReference type="ARBA" id="ARBA00022692"/>
    </source>
</evidence>
<dbReference type="GO" id="GO:0005886">
    <property type="term" value="C:plasma membrane"/>
    <property type="evidence" value="ECO:0007669"/>
    <property type="project" value="UniProtKB-SubCell"/>
</dbReference>
<keyword evidence="2" id="KW-0813">Transport</keyword>
<dbReference type="PANTHER" id="PTHR23517:SF2">
    <property type="entry name" value="MULTIDRUG RESISTANCE PROTEIN MDTH"/>
    <property type="match status" value="1"/>
</dbReference>
<keyword evidence="11" id="KW-1185">Reference proteome</keyword>
<dbReference type="GO" id="GO:0022857">
    <property type="term" value="F:transmembrane transporter activity"/>
    <property type="evidence" value="ECO:0007669"/>
    <property type="project" value="InterPro"/>
</dbReference>
<feature type="transmembrane region" description="Helical" evidence="7">
    <location>
        <begin position="7"/>
        <end position="32"/>
    </location>
</feature>
<evidence type="ECO:0000256" key="5">
    <source>
        <dbReference type="ARBA" id="ARBA00022989"/>
    </source>
</evidence>
<reference evidence="11 12" key="1">
    <citation type="submission" date="2020-04" db="EMBL/GenBank/DDBJ databases">
        <title>The Epidemiology and Molecular Characteristics of Linezolid-Resistant Staphylococcus capitis in Huashan Hospital, Shanghai.</title>
        <authorList>
            <person name="Ding L."/>
            <person name="Li P."/>
            <person name="Yang Y."/>
            <person name="Lin D."/>
            <person name="Xu X."/>
        </authorList>
    </citation>
    <scope>NUCLEOTIDE SEQUENCE [LARGE SCALE GENOMIC DNA]</scope>
    <source>
        <strain evidence="10 12">12-86</strain>
        <strain evidence="9 11">17-84</strain>
    </source>
</reference>
<feature type="transmembrane region" description="Helical" evidence="7">
    <location>
        <begin position="249"/>
        <end position="270"/>
    </location>
</feature>
<keyword evidence="5 7" id="KW-1133">Transmembrane helix</keyword>
<dbReference type="InterPro" id="IPR011701">
    <property type="entry name" value="MFS"/>
</dbReference>
<dbReference type="InterPro" id="IPR020846">
    <property type="entry name" value="MFS_dom"/>
</dbReference>
<evidence type="ECO:0000313" key="12">
    <source>
        <dbReference type="Proteomes" id="UP000550736"/>
    </source>
</evidence>
<evidence type="ECO:0000256" key="1">
    <source>
        <dbReference type="ARBA" id="ARBA00004651"/>
    </source>
</evidence>
<evidence type="ECO:0000256" key="7">
    <source>
        <dbReference type="SAM" id="Phobius"/>
    </source>
</evidence>
<dbReference type="PROSITE" id="PS50850">
    <property type="entry name" value="MFS"/>
    <property type="match status" value="1"/>
</dbReference>
<protein>
    <submittedName>
        <fullName evidence="10">MFS transporter</fullName>
    </submittedName>
</protein>
<dbReference type="AlphaFoldDB" id="A0A7X9WHW3"/>
<feature type="transmembrane region" description="Helical" evidence="7">
    <location>
        <begin position="98"/>
        <end position="116"/>
    </location>
</feature>
<feature type="transmembrane region" description="Helical" evidence="7">
    <location>
        <begin position="336"/>
        <end position="355"/>
    </location>
</feature>
<dbReference type="InterPro" id="IPR050171">
    <property type="entry name" value="MFS_Transporters"/>
</dbReference>
<dbReference type="PANTHER" id="PTHR23517">
    <property type="entry name" value="RESISTANCE PROTEIN MDTM, PUTATIVE-RELATED-RELATED"/>
    <property type="match status" value="1"/>
</dbReference>
<dbReference type="Gene3D" id="1.20.1250.20">
    <property type="entry name" value="MFS general substrate transporter like domains"/>
    <property type="match status" value="1"/>
</dbReference>
<evidence type="ECO:0000259" key="8">
    <source>
        <dbReference type="PROSITE" id="PS50850"/>
    </source>
</evidence>
<dbReference type="Proteomes" id="UP000550736">
    <property type="component" value="Unassembled WGS sequence"/>
</dbReference>
<feature type="transmembrane region" description="Helical" evidence="7">
    <location>
        <begin position="211"/>
        <end position="229"/>
    </location>
</feature>
<keyword evidence="3" id="KW-1003">Cell membrane</keyword>
<dbReference type="RefSeq" id="WP_030061270.1">
    <property type="nucleotide sequence ID" value="NZ_CP042341.1"/>
</dbReference>
<dbReference type="InterPro" id="IPR036259">
    <property type="entry name" value="MFS_trans_sf"/>
</dbReference>
<name>A0A7X9WHW3_STACP</name>
<comment type="subcellular location">
    <subcellularLocation>
        <location evidence="1">Cell membrane</location>
        <topology evidence="1">Multi-pass membrane protein</topology>
    </subcellularLocation>
</comment>
<evidence type="ECO:0000256" key="3">
    <source>
        <dbReference type="ARBA" id="ARBA00022475"/>
    </source>
</evidence>
<proteinExistence type="predicted"/>
<dbReference type="EMBL" id="JABBLX010000055">
    <property type="protein sequence ID" value="NMK98712.1"/>
    <property type="molecule type" value="Genomic_DNA"/>
</dbReference>
<feature type="domain" description="Major facilitator superfamily (MFS) profile" evidence="8">
    <location>
        <begin position="7"/>
        <end position="389"/>
    </location>
</feature>
<feature type="transmembrane region" description="Helical" evidence="7">
    <location>
        <begin position="164"/>
        <end position="184"/>
    </location>
</feature>
<feature type="transmembrane region" description="Helical" evidence="7">
    <location>
        <begin position="137"/>
        <end position="158"/>
    </location>
</feature>
<dbReference type="Proteomes" id="UP000538955">
    <property type="component" value="Unassembled WGS sequence"/>
</dbReference>
<feature type="transmembrane region" description="Helical" evidence="7">
    <location>
        <begin position="73"/>
        <end position="92"/>
    </location>
</feature>
<evidence type="ECO:0000313" key="10">
    <source>
        <dbReference type="EMBL" id="NMK98712.1"/>
    </source>
</evidence>
<feature type="transmembrane region" description="Helical" evidence="7">
    <location>
        <begin position="367"/>
        <end position="385"/>
    </location>
</feature>
<feature type="transmembrane region" description="Helical" evidence="7">
    <location>
        <begin position="44"/>
        <end position="66"/>
    </location>
</feature>
<sequence length="391" mass="44216">MKNLPEIIYILFLATFLERFSYFLIIPFLSIYLAQNYHLSGLEIGLVVSTFAITSLFMSFIAAPFIDKIDKKVIIFVGLFLSAMSFLCFPLISKCLFFVIFALVNSIGSSLLSPTYKTILALSTDKMNKEFVFNIRYYLVNISATLAPLVSVQLQFLGVHIICYIIFMAYCINFNAFIYAFYVLKIDLQNKNNTLKVDISRMYTTFRDDRAYSYLIIGLILFVFGYTVMTSILPQYFAIYYKNLNASKLFALLLSVNGITVITCQFFVYVFSKRASIKTAMITGAFLLPVSLFALGIIDDVILKCISMVVFTLGEMLVFTMMDIRIDALSNDNFKGTYYSLAGLQNLGALLAPIIGGVCLDIIQQSWIIFGLLSIITSFSILFFYKSNKIA</sequence>
<feature type="transmembrane region" description="Helical" evidence="7">
    <location>
        <begin position="277"/>
        <end position="295"/>
    </location>
</feature>
<evidence type="ECO:0000256" key="6">
    <source>
        <dbReference type="ARBA" id="ARBA00023136"/>
    </source>
</evidence>